<proteinExistence type="predicted"/>
<evidence type="ECO:0008006" key="3">
    <source>
        <dbReference type="Google" id="ProtNLM"/>
    </source>
</evidence>
<accession>A0A1V9Y606</accession>
<reference evidence="1 2" key="1">
    <citation type="journal article" date="2014" name="Genome Biol. Evol.">
        <title>The secreted proteins of Achlya hypogyna and Thraustotheca clavata identify the ancestral oomycete secretome and reveal gene acquisitions by horizontal gene transfer.</title>
        <authorList>
            <person name="Misner I."/>
            <person name="Blouin N."/>
            <person name="Leonard G."/>
            <person name="Richards T.A."/>
            <person name="Lane C.E."/>
        </authorList>
    </citation>
    <scope>NUCLEOTIDE SEQUENCE [LARGE SCALE GENOMIC DNA]</scope>
    <source>
        <strain evidence="1 2">ATCC 48635</strain>
    </source>
</reference>
<keyword evidence="2" id="KW-1185">Reference proteome</keyword>
<evidence type="ECO:0000313" key="2">
    <source>
        <dbReference type="Proteomes" id="UP000243579"/>
    </source>
</evidence>
<protein>
    <recommendedName>
        <fullName evidence="3">Trafficking protein particle complex subunit 11 C-terminal domain-containing protein</fullName>
    </recommendedName>
</protein>
<sequence length="434" mass="47024">MHWIEAWGQAVLSIGLYRCSSPGEVLHKAASVYPDEHVVLELQVVPLGIADDAESLLLSMDAWISYKDNVTAVFSVLDNTTNSKLFEAPCEFSPVPNKTALVLQAPMQLVMPWCDNAVMMLNVNIEPSVGHFRRIEKQHVKQLEHLQGALQQYMFWPDTLPSTLVSRRVSAPLVLLESVAFTSSVHTVGSKTCVVLAFHHDAMASTDLTLLDVRLQPDAPYVLQDQSQHEFPVTLQPGEHFHVVLALKLRLSSSTMAPVTGAARVTFSWATFPGMRALTENRSVALPTLPPRSAAQALRSAWAGVEVELQFEAAVAPVGASTTCFVHVANQSAAAIDASLLIVSPTYANLDSAQLEGDAKYMVAASQGCSAPQWLTSTPTFWIGQLQPGATTKIGVDVTTLQAGAITVDNIVLVDHASETLYWPIAPWTIVAQP</sequence>
<name>A0A1V9Y606_ACHHY</name>
<dbReference type="EMBL" id="JNBR01002830">
    <property type="protein sequence ID" value="OQR81150.1"/>
    <property type="molecule type" value="Genomic_DNA"/>
</dbReference>
<dbReference type="Proteomes" id="UP000243579">
    <property type="component" value="Unassembled WGS sequence"/>
</dbReference>
<dbReference type="AlphaFoldDB" id="A0A1V9Y606"/>
<gene>
    <name evidence="1" type="ORF">ACHHYP_16699</name>
</gene>
<organism evidence="1 2">
    <name type="scientific">Achlya hypogyna</name>
    <name type="common">Oomycete</name>
    <name type="synonym">Protoachlya hypogyna</name>
    <dbReference type="NCBI Taxonomy" id="1202772"/>
    <lineage>
        <taxon>Eukaryota</taxon>
        <taxon>Sar</taxon>
        <taxon>Stramenopiles</taxon>
        <taxon>Oomycota</taxon>
        <taxon>Saprolegniomycetes</taxon>
        <taxon>Saprolegniales</taxon>
        <taxon>Achlyaceae</taxon>
        <taxon>Achlya</taxon>
    </lineage>
</organism>
<comment type="caution">
    <text evidence="1">The sequence shown here is derived from an EMBL/GenBank/DDBJ whole genome shotgun (WGS) entry which is preliminary data.</text>
</comment>
<evidence type="ECO:0000313" key="1">
    <source>
        <dbReference type="EMBL" id="OQR81150.1"/>
    </source>
</evidence>
<dbReference type="OrthoDB" id="73751at2759"/>